<gene>
    <name evidence="1" type="ORF">SPISAL_00030</name>
</gene>
<proteinExistence type="predicted"/>
<organism evidence="1 2">
    <name type="scientific">Spiribacter salinus M19-40</name>
    <dbReference type="NCBI Taxonomy" id="1260251"/>
    <lineage>
        <taxon>Bacteria</taxon>
        <taxon>Pseudomonadati</taxon>
        <taxon>Pseudomonadota</taxon>
        <taxon>Gammaproteobacteria</taxon>
        <taxon>Chromatiales</taxon>
        <taxon>Ectothiorhodospiraceae</taxon>
        <taxon>Spiribacter</taxon>
    </lineage>
</organism>
<sequence>MWPALVLLDRDGVINADSPDAILTPDQWQPLPGSLKALARDAAFAHVPVFDNLVTAVGALTAPRAAVGEPL</sequence>
<dbReference type="Gene3D" id="3.40.50.1000">
    <property type="entry name" value="HAD superfamily/HAD-like"/>
    <property type="match status" value="1"/>
</dbReference>
<dbReference type="HOGENOM" id="CLU_2738025_0_0_6"/>
<keyword evidence="2" id="KW-1185">Reference proteome</keyword>
<dbReference type="InterPro" id="IPR023214">
    <property type="entry name" value="HAD_sf"/>
</dbReference>
<dbReference type="AlphaFoldDB" id="R4VHL3"/>
<evidence type="ECO:0000313" key="2">
    <source>
        <dbReference type="Proteomes" id="UP000017881"/>
    </source>
</evidence>
<reference evidence="1 2" key="1">
    <citation type="journal article" date="2013" name="Genome Announc.">
        <title>Draft Genome of Spiribacter salinus M19-40, an Abundant Gammaproteobacterium in Aquatic Hypersaline Environments.</title>
        <authorList>
            <person name="Leon M.J."/>
            <person name="Ghai R."/>
            <person name="Fernandez A.B."/>
            <person name="Sanchez-Porro C."/>
            <person name="Rodriguez-Valera F."/>
            <person name="Ventosa A."/>
        </authorList>
    </citation>
    <scope>NUCLEOTIDE SEQUENCE [LARGE SCALE GENOMIC DNA]</scope>
    <source>
        <strain evidence="1 2">M19-40</strain>
    </source>
</reference>
<evidence type="ECO:0000313" key="1">
    <source>
        <dbReference type="EMBL" id="AGM40107.1"/>
    </source>
</evidence>
<dbReference type="KEGG" id="ssal:SPISAL_00030"/>
<dbReference type="eggNOG" id="COG0241">
    <property type="taxonomic scope" value="Bacteria"/>
</dbReference>
<name>R4VHL3_9GAMM</name>
<dbReference type="Proteomes" id="UP000017881">
    <property type="component" value="Chromosome"/>
</dbReference>
<accession>R4VHL3</accession>
<protein>
    <submittedName>
        <fullName evidence="1">Histidinol phosphatase</fullName>
    </submittedName>
</protein>
<dbReference type="EMBL" id="CP005963">
    <property type="protein sequence ID" value="AGM40107.1"/>
    <property type="molecule type" value="Genomic_DNA"/>
</dbReference>
<dbReference type="RefSeq" id="WP_016352414.1">
    <property type="nucleotide sequence ID" value="NC_021291.1"/>
</dbReference>